<sequence length="116" mass="13314">MGFKVTRDYVNDNDKEIGTVSAVPSNPFQWHMGASEEDYLYKEGKIKVRLLDEDGNVYFHGLVDDTVFSAELFLDWGMRYAGATNLDLSMDDWKKERGEEEHPYPSKDGKWVSLIG</sequence>
<keyword evidence="1" id="KW-0614">Plasmid</keyword>
<organism evidence="1 2">
    <name type="scientific">Bacillus safensis</name>
    <dbReference type="NCBI Taxonomy" id="561879"/>
    <lineage>
        <taxon>Bacteria</taxon>
        <taxon>Bacillati</taxon>
        <taxon>Bacillota</taxon>
        <taxon>Bacilli</taxon>
        <taxon>Bacillales</taxon>
        <taxon>Bacillaceae</taxon>
        <taxon>Bacillus</taxon>
    </lineage>
</organism>
<name>A0A1L6ZPA1_BACIA</name>
<protein>
    <submittedName>
        <fullName evidence="1">Uncharacterized protein</fullName>
    </submittedName>
</protein>
<geneLocation type="plasmid" evidence="1 2">
    <name>unnamed1</name>
</geneLocation>
<accession>A0A1L6ZPA1</accession>
<reference evidence="1 2" key="1">
    <citation type="submission" date="2016-05" db="EMBL/GenBank/DDBJ databases">
        <title>Complete Genome and Methylome Analysis of Psychrotrophic Bacterial Isolates from Antarctic Lake Untersee.</title>
        <authorList>
            <person name="Fomenkov A."/>
            <person name="Akimov V.N."/>
            <person name="Vasilyeva L.V."/>
            <person name="Andersen D."/>
            <person name="Vincze T."/>
            <person name="Roberts R.J."/>
        </authorList>
    </citation>
    <scope>NUCLEOTIDE SEQUENCE [LARGE SCALE GENOMIC DNA]</scope>
    <source>
        <strain evidence="1 2">U14-5</strain>
        <plasmid evidence="1 2">unnamed1</plasmid>
    </source>
</reference>
<proteinExistence type="predicted"/>
<evidence type="ECO:0000313" key="1">
    <source>
        <dbReference type="EMBL" id="APT48335.1"/>
    </source>
</evidence>
<dbReference type="Proteomes" id="UP000185426">
    <property type="component" value="Plasmid unnamed1"/>
</dbReference>
<gene>
    <name evidence="1" type="ORF">BSA145_20950</name>
</gene>
<evidence type="ECO:0000313" key="2">
    <source>
        <dbReference type="Proteomes" id="UP000185426"/>
    </source>
</evidence>
<dbReference type="RefSeq" id="WP_075623762.1">
    <property type="nucleotide sequence ID" value="NZ_CP015608.1"/>
</dbReference>
<dbReference type="EMBL" id="CP015608">
    <property type="protein sequence ID" value="APT48335.1"/>
    <property type="molecule type" value="Genomic_DNA"/>
</dbReference>
<dbReference type="AlphaFoldDB" id="A0A1L6ZPA1"/>